<dbReference type="Proteomes" id="UP000479293">
    <property type="component" value="Unassembled WGS sequence"/>
</dbReference>
<gene>
    <name evidence="1" type="ORF">GBK04_14415</name>
</gene>
<keyword evidence="2" id="KW-1185">Reference proteome</keyword>
<evidence type="ECO:0000313" key="1">
    <source>
        <dbReference type="EMBL" id="MPR34517.1"/>
    </source>
</evidence>
<dbReference type="PROSITE" id="PS51257">
    <property type="entry name" value="PROKAR_LIPOPROTEIN"/>
    <property type="match status" value="1"/>
</dbReference>
<protein>
    <recommendedName>
        <fullName evidence="3">Lipoprotein</fullName>
    </recommendedName>
</protein>
<sequence>MRLPIFDSKPIGKVKDLLRFGTAGFAILLMLASCQTPAEKHDEPAVYYDIKGFIQSQIQLLNQQKPVVEKTMVVGNGQEKRSTSEVNWEKELELFVQADINKPAYRQSYAIARPDSLTYEYTIQTQEDLPVRYLKVVLDQADGQPALIEARILAENKLFESEKNLLMHCAKNSGQWRVATYQIKGFQELVISDRKLFDVQAEVH</sequence>
<name>A0A7C9BIE6_9BACT</name>
<evidence type="ECO:0008006" key="3">
    <source>
        <dbReference type="Google" id="ProtNLM"/>
    </source>
</evidence>
<dbReference type="AlphaFoldDB" id="A0A7C9BIE6"/>
<evidence type="ECO:0000313" key="2">
    <source>
        <dbReference type="Proteomes" id="UP000479293"/>
    </source>
</evidence>
<dbReference type="RefSeq" id="WP_152760809.1">
    <property type="nucleotide sequence ID" value="NZ_WHLY01000002.1"/>
</dbReference>
<organism evidence="1 2">
    <name type="scientific">Salmonirosea aquatica</name>
    <dbReference type="NCBI Taxonomy" id="2654236"/>
    <lineage>
        <taxon>Bacteria</taxon>
        <taxon>Pseudomonadati</taxon>
        <taxon>Bacteroidota</taxon>
        <taxon>Cytophagia</taxon>
        <taxon>Cytophagales</taxon>
        <taxon>Spirosomataceae</taxon>
        <taxon>Salmonirosea</taxon>
    </lineage>
</organism>
<proteinExistence type="predicted"/>
<comment type="caution">
    <text evidence="1">The sequence shown here is derived from an EMBL/GenBank/DDBJ whole genome shotgun (WGS) entry which is preliminary data.</text>
</comment>
<reference evidence="1 2" key="1">
    <citation type="submission" date="2019-10" db="EMBL/GenBank/DDBJ databases">
        <title>Draft Genome Sequence of Cytophagaceae sp. SJW1-29.</title>
        <authorList>
            <person name="Choi A."/>
        </authorList>
    </citation>
    <scope>NUCLEOTIDE SEQUENCE [LARGE SCALE GENOMIC DNA]</scope>
    <source>
        <strain evidence="1 2">SJW1-29</strain>
    </source>
</reference>
<dbReference type="EMBL" id="WHLY01000002">
    <property type="protein sequence ID" value="MPR34517.1"/>
    <property type="molecule type" value="Genomic_DNA"/>
</dbReference>
<accession>A0A7C9BIE6</accession>